<gene>
    <name evidence="1" type="ORF">LTS18_009755</name>
</gene>
<evidence type="ECO:0000313" key="1">
    <source>
        <dbReference type="EMBL" id="KAK3059921.1"/>
    </source>
</evidence>
<accession>A0ACC3D057</accession>
<dbReference type="EMBL" id="JAWDJW010009000">
    <property type="protein sequence ID" value="KAK3059921.1"/>
    <property type="molecule type" value="Genomic_DNA"/>
</dbReference>
<protein>
    <submittedName>
        <fullName evidence="1">Uncharacterized protein</fullName>
    </submittedName>
</protein>
<sequence>QQQQQPGANASASSSHTYPRFAPGFAGGQGHAQGQNMPGSFDNPWVVDGSSPPPPGQRDYSGQGSGQGNSASGGIGERVRNLFGRGAGSSS</sequence>
<organism evidence="1 2">
    <name type="scientific">Coniosporium uncinatum</name>
    <dbReference type="NCBI Taxonomy" id="93489"/>
    <lineage>
        <taxon>Eukaryota</taxon>
        <taxon>Fungi</taxon>
        <taxon>Dikarya</taxon>
        <taxon>Ascomycota</taxon>
        <taxon>Pezizomycotina</taxon>
        <taxon>Dothideomycetes</taxon>
        <taxon>Dothideomycetes incertae sedis</taxon>
        <taxon>Coniosporium</taxon>
    </lineage>
</organism>
<proteinExistence type="predicted"/>
<name>A0ACC3D057_9PEZI</name>
<dbReference type="Proteomes" id="UP001186974">
    <property type="component" value="Unassembled WGS sequence"/>
</dbReference>
<reference evidence="1" key="1">
    <citation type="submission" date="2024-09" db="EMBL/GenBank/DDBJ databases">
        <title>Black Yeasts Isolated from many extreme environments.</title>
        <authorList>
            <person name="Coleine C."/>
            <person name="Stajich J.E."/>
            <person name="Selbmann L."/>
        </authorList>
    </citation>
    <scope>NUCLEOTIDE SEQUENCE</scope>
    <source>
        <strain evidence="1">CCFEE 5737</strain>
    </source>
</reference>
<keyword evidence="2" id="KW-1185">Reference proteome</keyword>
<evidence type="ECO:0000313" key="2">
    <source>
        <dbReference type="Proteomes" id="UP001186974"/>
    </source>
</evidence>
<comment type="caution">
    <text evidence="1">The sequence shown here is derived from an EMBL/GenBank/DDBJ whole genome shotgun (WGS) entry which is preliminary data.</text>
</comment>
<feature type="non-terminal residue" evidence="1">
    <location>
        <position position="1"/>
    </location>
</feature>